<feature type="compositionally biased region" description="Basic and acidic residues" evidence="1">
    <location>
        <begin position="222"/>
        <end position="233"/>
    </location>
</feature>
<dbReference type="Proteomes" id="UP001159363">
    <property type="component" value="Chromosome 7"/>
</dbReference>
<comment type="caution">
    <text evidence="2">The sequence shown here is derived from an EMBL/GenBank/DDBJ whole genome shotgun (WGS) entry which is preliminary data.</text>
</comment>
<feature type="compositionally biased region" description="Polar residues" evidence="1">
    <location>
        <begin position="13"/>
        <end position="23"/>
    </location>
</feature>
<feature type="region of interest" description="Disordered" evidence="1">
    <location>
        <begin position="198"/>
        <end position="233"/>
    </location>
</feature>
<evidence type="ECO:0000313" key="3">
    <source>
        <dbReference type="Proteomes" id="UP001159363"/>
    </source>
</evidence>
<feature type="compositionally biased region" description="Basic and acidic residues" evidence="1">
    <location>
        <begin position="203"/>
        <end position="215"/>
    </location>
</feature>
<gene>
    <name evidence="2" type="ORF">PR048_022341</name>
</gene>
<accession>A0ABQ9H0V9</accession>
<name>A0ABQ9H0V9_9NEOP</name>
<feature type="region of interest" description="Disordered" evidence="1">
    <location>
        <begin position="1"/>
        <end position="32"/>
    </location>
</feature>
<proteinExistence type="predicted"/>
<keyword evidence="3" id="KW-1185">Reference proteome</keyword>
<evidence type="ECO:0000256" key="1">
    <source>
        <dbReference type="SAM" id="MobiDB-lite"/>
    </source>
</evidence>
<protein>
    <submittedName>
        <fullName evidence="2">Uncharacterized protein</fullName>
    </submittedName>
</protein>
<organism evidence="2 3">
    <name type="scientific">Dryococelus australis</name>
    <dbReference type="NCBI Taxonomy" id="614101"/>
    <lineage>
        <taxon>Eukaryota</taxon>
        <taxon>Metazoa</taxon>
        <taxon>Ecdysozoa</taxon>
        <taxon>Arthropoda</taxon>
        <taxon>Hexapoda</taxon>
        <taxon>Insecta</taxon>
        <taxon>Pterygota</taxon>
        <taxon>Neoptera</taxon>
        <taxon>Polyneoptera</taxon>
        <taxon>Phasmatodea</taxon>
        <taxon>Verophasmatodea</taxon>
        <taxon>Anareolatae</taxon>
        <taxon>Phasmatidae</taxon>
        <taxon>Eurycanthinae</taxon>
        <taxon>Dryococelus</taxon>
    </lineage>
</organism>
<dbReference type="EMBL" id="JARBHB010000008">
    <property type="protein sequence ID" value="KAJ8877882.1"/>
    <property type="molecule type" value="Genomic_DNA"/>
</dbReference>
<feature type="region of interest" description="Disordered" evidence="1">
    <location>
        <begin position="117"/>
        <end position="143"/>
    </location>
</feature>
<sequence length="626" mass="69052">MKVRGGGNGVPRKSQQAKDNLSHVSHMRKTGEIPPELVPGALWLEIKESGKNCRTSGISETGATSLVSLDLSRHTWCVSPQNRRRSYTRERPPPVAWSSVQIRQLFADIIRCNSTPDNGQPKAAVHMSRVGGNGTPLLQSSSGGSCLEVGYVGRQRAGDSHFFGAPRACNTRRGFIKQAAARGFVPYSIVVGTSSSQVSDTSLADHSESRQSADRRRNRGRGTGEEREGDPSRAKSIFDCVELNAKKMSCTAGASVAIGWLLRKSTNARPICDTTGHESSGENWRDVPTVHHRAKTMHPEVHGFSQSLEKSETERNSEADQFTQLRLRQTPENSCRNEPALPSAPPSLLVIRFDWPRASFRSPSHRFLAYPSTRVMAKAAGATPLEINTGGCHCSQVAALFPPLTRRPASVDDTSSVLRLASPRLWGSEKYFTAKRNCSPPTKADRDRFPAGQLQDFHLWKSCRTMPLVGGLPRGSPVSPRPCIPALLHTHLASPSSAFKTSMNLWHYVTHKLHYLPKSNWARAHNVYPVVVTPLESRRATSCSYNSNHPVWHALYECFQEMHGDSSPFLLQLFHELSNGFWPRLTSPHPEIQFVPNMFYRVYVGALSGPVQSANIVVGVPLHSSP</sequence>
<reference evidence="2 3" key="1">
    <citation type="submission" date="2023-02" db="EMBL/GenBank/DDBJ databases">
        <title>LHISI_Scaffold_Assembly.</title>
        <authorList>
            <person name="Stuart O.P."/>
            <person name="Cleave R."/>
            <person name="Magrath M.J.L."/>
            <person name="Mikheyev A.S."/>
        </authorList>
    </citation>
    <scope>NUCLEOTIDE SEQUENCE [LARGE SCALE GENOMIC DNA]</scope>
    <source>
        <strain evidence="2">Daus_M_001</strain>
        <tissue evidence="2">Leg muscle</tissue>
    </source>
</reference>
<evidence type="ECO:0000313" key="2">
    <source>
        <dbReference type="EMBL" id="KAJ8877882.1"/>
    </source>
</evidence>